<gene>
    <name evidence="2" type="ORF">ALQ65_04112</name>
</gene>
<dbReference type="Proteomes" id="UP000271468">
    <property type="component" value="Unassembled WGS sequence"/>
</dbReference>
<feature type="region of interest" description="Disordered" evidence="1">
    <location>
        <begin position="277"/>
        <end position="330"/>
    </location>
</feature>
<reference evidence="2 3" key="1">
    <citation type="submission" date="2018-08" db="EMBL/GenBank/DDBJ databases">
        <title>Recombination of ecologically and evolutionarily significant loci maintains genetic cohesion in the Pseudomonas syringae species complex.</title>
        <authorList>
            <person name="Dillon M."/>
            <person name="Thakur S."/>
            <person name="Almeida R.N.D."/>
            <person name="Weir B.S."/>
            <person name="Guttman D.S."/>
        </authorList>
    </citation>
    <scope>NUCLEOTIDE SEQUENCE [LARGE SCALE GENOMIC DNA]</scope>
    <source>
        <strain evidence="2 3">ICMP 12341</strain>
    </source>
</reference>
<organism evidence="2 3">
    <name type="scientific">Pseudomonas syringae pv. coriandricola</name>
    <dbReference type="NCBI Taxonomy" id="264453"/>
    <lineage>
        <taxon>Bacteria</taxon>
        <taxon>Pseudomonadati</taxon>
        <taxon>Pseudomonadota</taxon>
        <taxon>Gammaproteobacteria</taxon>
        <taxon>Pseudomonadales</taxon>
        <taxon>Pseudomonadaceae</taxon>
        <taxon>Pseudomonas</taxon>
    </lineage>
</organism>
<sequence>MQGIQLCRADPPGHKRDACCKQRANRCHACCGGDQRHNRASPACAAPLRWITGGDGRTDSPQARGDAAMSIIRAPRPEGNFYLLSKSISEDRRLSWAARGVLVFLLGKPDHWKVSPAHLRGETAGSAKPTGRDGIYGLLDELINAGYVRREQPRSGAGVLGEVTYFVSESPLTDLPYPAEPLPAGPHTANPTLVSIEGKQVLKTPVSTENPSGAGKGKSPKFDPTAVKPANASERAWTDFCDMRKTKRAPLTLRACEMIAAKLANHADPDAVLDKSTASSWSDVSPESVLPGTSAKNGKPSRHTQLDQVDHTDGLELDGNGNYRISGGDQ</sequence>
<dbReference type="AlphaFoldDB" id="A0A3M3JU33"/>
<protein>
    <recommendedName>
        <fullName evidence="4">Helix-turn-helix domain-containing protein</fullName>
    </recommendedName>
</protein>
<evidence type="ECO:0000313" key="2">
    <source>
        <dbReference type="EMBL" id="RMN14390.1"/>
    </source>
</evidence>
<accession>A0A3M3JU33</accession>
<proteinExistence type="predicted"/>
<dbReference type="EMBL" id="RBOV01000053">
    <property type="protein sequence ID" value="RMN14390.1"/>
    <property type="molecule type" value="Genomic_DNA"/>
</dbReference>
<feature type="region of interest" description="Disordered" evidence="1">
    <location>
        <begin position="203"/>
        <end position="230"/>
    </location>
</feature>
<name>A0A3M3JU33_9PSED</name>
<feature type="compositionally biased region" description="Basic and acidic residues" evidence="1">
    <location>
        <begin position="304"/>
        <end position="314"/>
    </location>
</feature>
<comment type="caution">
    <text evidence="2">The sequence shown here is derived from an EMBL/GenBank/DDBJ whole genome shotgun (WGS) entry which is preliminary data.</text>
</comment>
<evidence type="ECO:0000256" key="1">
    <source>
        <dbReference type="SAM" id="MobiDB-lite"/>
    </source>
</evidence>
<evidence type="ECO:0000313" key="3">
    <source>
        <dbReference type="Proteomes" id="UP000271468"/>
    </source>
</evidence>
<evidence type="ECO:0008006" key="4">
    <source>
        <dbReference type="Google" id="ProtNLM"/>
    </source>
</evidence>